<protein>
    <submittedName>
        <fullName evidence="2">Uncharacterized protein</fullName>
    </submittedName>
</protein>
<proteinExistence type="predicted"/>
<keyword evidence="3" id="KW-1185">Reference proteome</keyword>
<evidence type="ECO:0000256" key="1">
    <source>
        <dbReference type="SAM" id="Phobius"/>
    </source>
</evidence>
<dbReference type="EMBL" id="PHHC01000065">
    <property type="protein sequence ID" value="PPE05342.1"/>
    <property type="molecule type" value="Genomic_DNA"/>
</dbReference>
<evidence type="ECO:0000313" key="3">
    <source>
        <dbReference type="Proteomes" id="UP000239425"/>
    </source>
</evidence>
<dbReference type="AlphaFoldDB" id="A0A2S5RDQ9"/>
<dbReference type="Proteomes" id="UP000239425">
    <property type="component" value="Unassembled WGS sequence"/>
</dbReference>
<keyword evidence="1" id="KW-0812">Transmembrane</keyword>
<gene>
    <name evidence="2" type="ORF">HCUR_00301</name>
</gene>
<organism evidence="2 3">
    <name type="scientific">Holospora curviuscula</name>
    <dbReference type="NCBI Taxonomy" id="1082868"/>
    <lineage>
        <taxon>Bacteria</taxon>
        <taxon>Pseudomonadati</taxon>
        <taxon>Pseudomonadota</taxon>
        <taxon>Alphaproteobacteria</taxon>
        <taxon>Holosporales</taxon>
        <taxon>Holosporaceae</taxon>
        <taxon>Holospora</taxon>
    </lineage>
</organism>
<reference evidence="2 3" key="1">
    <citation type="submission" date="2017-11" db="EMBL/GenBank/DDBJ databases">
        <title>Comparative genomic analysis of Holospora spp., intranuclear symbionts of paramecia.</title>
        <authorList>
            <person name="Garushyants S.K."/>
            <person name="Beliavskaya A."/>
            <person name="Malko D.B."/>
            <person name="Logacheva M.D."/>
            <person name="Rautian M.S."/>
            <person name="Gelfand M.S."/>
        </authorList>
    </citation>
    <scope>NUCLEOTIDE SEQUENCE [LARGE SCALE GENOMIC DNA]</scope>
    <source>
        <strain evidence="3">02AZ16</strain>
    </source>
</reference>
<accession>A0A2S5RDQ9</accession>
<keyword evidence="1" id="KW-1133">Transmembrane helix</keyword>
<comment type="caution">
    <text evidence="2">The sequence shown here is derived from an EMBL/GenBank/DDBJ whole genome shotgun (WGS) entry which is preliminary data.</text>
</comment>
<sequence length="105" mass="11988">MTSILNHFLHSFTFTVSMRIPRFSGILFRNISFTQQVNISRKLVSNIISSKVELIKTPIAFVLLLAPTILFSLTMLPFYRIPVRCLGISWANPRSSTFLFNASCF</sequence>
<evidence type="ECO:0000313" key="2">
    <source>
        <dbReference type="EMBL" id="PPE05342.1"/>
    </source>
</evidence>
<keyword evidence="1" id="KW-0472">Membrane</keyword>
<feature type="transmembrane region" description="Helical" evidence="1">
    <location>
        <begin position="59"/>
        <end position="79"/>
    </location>
</feature>
<name>A0A2S5RDQ9_9PROT</name>